<dbReference type="AlphaFoldDB" id="A0A8H6DYL7"/>
<proteinExistence type="predicted"/>
<reference evidence="3" key="1">
    <citation type="submission" date="2019-11" db="EMBL/GenBank/DDBJ databases">
        <title>Bipolaris sorokiniana Genome sequencing.</title>
        <authorList>
            <person name="Wang H."/>
        </authorList>
    </citation>
    <scope>NUCLEOTIDE SEQUENCE</scope>
</reference>
<dbReference type="Pfam" id="PF07143">
    <property type="entry name" value="CrtC"/>
    <property type="match status" value="1"/>
</dbReference>
<gene>
    <name evidence="3" type="ORF">GGP41_008345</name>
</gene>
<comment type="caution">
    <text evidence="3">The sequence shown here is derived from an EMBL/GenBank/DDBJ whole genome shotgun (WGS) entry which is preliminary data.</text>
</comment>
<evidence type="ECO:0000259" key="2">
    <source>
        <dbReference type="Pfam" id="PF07143"/>
    </source>
</evidence>
<dbReference type="PANTHER" id="PTHR40617">
    <property type="entry name" value="TERPENE CYCLASE ASQC"/>
    <property type="match status" value="1"/>
</dbReference>
<dbReference type="InterPro" id="IPR053112">
    <property type="entry name" value="Fungal_Dehydratase/Hydratase"/>
</dbReference>
<keyword evidence="1" id="KW-0732">Signal</keyword>
<dbReference type="InterPro" id="IPR010791">
    <property type="entry name" value="AttH_dom"/>
</dbReference>
<accession>A0A8H6DYL7</accession>
<evidence type="ECO:0000313" key="3">
    <source>
        <dbReference type="EMBL" id="KAF5852842.1"/>
    </source>
</evidence>
<dbReference type="SUPFAM" id="SSF159245">
    <property type="entry name" value="AttH-like"/>
    <property type="match status" value="1"/>
</dbReference>
<evidence type="ECO:0000313" key="4">
    <source>
        <dbReference type="Proteomes" id="UP000624244"/>
    </source>
</evidence>
<evidence type="ECO:0000256" key="1">
    <source>
        <dbReference type="SAM" id="SignalP"/>
    </source>
</evidence>
<dbReference type="Proteomes" id="UP000624244">
    <property type="component" value="Unassembled WGS sequence"/>
</dbReference>
<dbReference type="PANTHER" id="PTHR40617:SF1">
    <property type="entry name" value="ATTH DOMAIN-CONTAINING PROTEIN-RELATED"/>
    <property type="match status" value="1"/>
</dbReference>
<name>A0A8H6DYL7_COCSA</name>
<dbReference type="InterPro" id="IPR023374">
    <property type="entry name" value="AttH-like_dom_sf"/>
</dbReference>
<protein>
    <recommendedName>
        <fullName evidence="2">AttH domain-containing protein</fullName>
    </recommendedName>
</protein>
<dbReference type="EMBL" id="WNKQ01000003">
    <property type="protein sequence ID" value="KAF5852842.1"/>
    <property type="molecule type" value="Genomic_DNA"/>
</dbReference>
<feature type="domain" description="AttH" evidence="2">
    <location>
        <begin position="136"/>
        <end position="212"/>
    </location>
</feature>
<feature type="signal peptide" evidence="1">
    <location>
        <begin position="1"/>
        <end position="19"/>
    </location>
</feature>
<feature type="chain" id="PRO_5034778233" description="AttH domain-containing protein" evidence="1">
    <location>
        <begin position="20"/>
        <end position="351"/>
    </location>
</feature>
<dbReference type="Gene3D" id="2.40.370.10">
    <property type="entry name" value="AttH-like domain"/>
    <property type="match status" value="2"/>
</dbReference>
<sequence length="351" mass="38649">MYLVPALLVITSIPGSALGFLRPPSTTNLLQEAYTIYGPNINLTTSMTTGYGEPAQSYWYASYLSADNGHEYFTIACLSGSAKPGSINSYVSLLDIGTGEYYGRNNLVPGAITNKTYDIDSGTLRQYASTADLVSVQHAESSDPYATFNLTFEPRGPNLYHGGSGIHWWGSGITNEIAYPQLWVTGTITTNGTTVAVIPENSLRWMDRQWGSGYASKGWWFFNFYLPNGWVIAAWRTQPVDDTLKLSSFATVLFPDGHHEVHALDPNVHESDSWVSADTNLTYYAKYQLTIPTLDLILNVKLPHKVGEMTYLEEISSGTTLFEGYATVSGTLCKENISGYGLVEQLYSLNP</sequence>
<organism evidence="3 4">
    <name type="scientific">Cochliobolus sativus</name>
    <name type="common">Common root rot and spot blotch fungus</name>
    <name type="synonym">Bipolaris sorokiniana</name>
    <dbReference type="NCBI Taxonomy" id="45130"/>
    <lineage>
        <taxon>Eukaryota</taxon>
        <taxon>Fungi</taxon>
        <taxon>Dikarya</taxon>
        <taxon>Ascomycota</taxon>
        <taxon>Pezizomycotina</taxon>
        <taxon>Dothideomycetes</taxon>
        <taxon>Pleosporomycetidae</taxon>
        <taxon>Pleosporales</taxon>
        <taxon>Pleosporineae</taxon>
        <taxon>Pleosporaceae</taxon>
        <taxon>Bipolaris</taxon>
    </lineage>
</organism>